<keyword evidence="2" id="KW-1185">Reference proteome</keyword>
<evidence type="ECO:0000313" key="2">
    <source>
        <dbReference type="Proteomes" id="UP000070133"/>
    </source>
</evidence>
<dbReference type="OrthoDB" id="3637282at2759"/>
<dbReference type="AlphaFoldDB" id="A0A139HBJ1"/>
<dbReference type="EMBL" id="LFZN01000085">
    <property type="protein sequence ID" value="KXS99819.1"/>
    <property type="molecule type" value="Genomic_DNA"/>
</dbReference>
<dbReference type="Proteomes" id="UP000070133">
    <property type="component" value="Unassembled WGS sequence"/>
</dbReference>
<proteinExistence type="predicted"/>
<comment type="caution">
    <text evidence="1">The sequence shown here is derived from an EMBL/GenBank/DDBJ whole genome shotgun (WGS) entry which is preliminary data.</text>
</comment>
<protein>
    <recommendedName>
        <fullName evidence="3">F-box domain-containing protein</fullName>
    </recommendedName>
</protein>
<name>A0A139HBJ1_9PEZI</name>
<evidence type="ECO:0008006" key="3">
    <source>
        <dbReference type="Google" id="ProtNLM"/>
    </source>
</evidence>
<dbReference type="PANTHER" id="PTHR42085:SF2">
    <property type="entry name" value="F-BOX DOMAIN-CONTAINING PROTEIN"/>
    <property type="match status" value="1"/>
</dbReference>
<reference evidence="1 2" key="1">
    <citation type="submission" date="2015-07" db="EMBL/GenBank/DDBJ databases">
        <title>Comparative genomics of the Sigatoka disease complex on banana suggests a link between parallel evolutionary changes in Pseudocercospora fijiensis and Pseudocercospora eumusae and increased virulence on the banana host.</title>
        <authorList>
            <person name="Chang T.-C."/>
            <person name="Salvucci A."/>
            <person name="Crous P.W."/>
            <person name="Stergiopoulos I."/>
        </authorList>
    </citation>
    <scope>NUCLEOTIDE SEQUENCE [LARGE SCALE GENOMIC DNA]</scope>
    <source>
        <strain evidence="1 2">CBS 114824</strain>
    </source>
</reference>
<gene>
    <name evidence="1" type="ORF">AC578_8882</name>
</gene>
<evidence type="ECO:0000313" key="1">
    <source>
        <dbReference type="EMBL" id="KXS99819.1"/>
    </source>
</evidence>
<organism evidence="1 2">
    <name type="scientific">Pseudocercospora eumusae</name>
    <dbReference type="NCBI Taxonomy" id="321146"/>
    <lineage>
        <taxon>Eukaryota</taxon>
        <taxon>Fungi</taxon>
        <taxon>Dikarya</taxon>
        <taxon>Ascomycota</taxon>
        <taxon>Pezizomycotina</taxon>
        <taxon>Dothideomycetes</taxon>
        <taxon>Dothideomycetidae</taxon>
        <taxon>Mycosphaerellales</taxon>
        <taxon>Mycosphaerellaceae</taxon>
        <taxon>Pseudocercospora</taxon>
    </lineage>
</organism>
<dbReference type="InterPro" id="IPR038883">
    <property type="entry name" value="AN11006-like"/>
</dbReference>
<dbReference type="PANTHER" id="PTHR42085">
    <property type="entry name" value="F-BOX DOMAIN-CONTAINING PROTEIN"/>
    <property type="match status" value="1"/>
</dbReference>
<accession>A0A139HBJ1</accession>
<sequence>MQAASKDSYWKFLGHFEGRTAARYRSKVRQAGYKLKTYATDYETRKYLARIKLGLLCYDSCSTSELEKFAKARNVHDDPEKLSRDVLIKRLMLADDNRKFPRFMELPPELRNSIYELVMADYPKPLTNPAQPPLALVSRQVRKEALSTFYTCCSFQIVLRAKGIFYDRFALSLESHGFLNSLRALDVARLPCLRILVHGAPLRNCIGREDFVVRIEKYSGEKYTAEVEALRDIQRDYRNNACWGARSCARFKSCLENFLTKRNLATGKEKLTLGHIYEVRRHIEHFNAHGRIII</sequence>